<dbReference type="RefSeq" id="WP_066270911.1">
    <property type="nucleotide sequence ID" value="NZ_JARMAB010000038.1"/>
</dbReference>
<gene>
    <name evidence="1" type="ORF">P4T90_21325</name>
</gene>
<reference evidence="1 2" key="1">
    <citation type="submission" date="2023-03" db="EMBL/GenBank/DDBJ databases">
        <title>Bacillus Genome Sequencing.</title>
        <authorList>
            <person name="Dunlap C."/>
        </authorList>
    </citation>
    <scope>NUCLEOTIDE SEQUENCE [LARGE SCALE GENOMIC DNA]</scope>
    <source>
        <strain evidence="1 2">B-23453</strain>
    </source>
</reference>
<name>A0ABU6MLL3_9BACI</name>
<organism evidence="1 2">
    <name type="scientific">Heyndrickxia acidicola</name>
    <dbReference type="NCBI Taxonomy" id="209389"/>
    <lineage>
        <taxon>Bacteria</taxon>
        <taxon>Bacillati</taxon>
        <taxon>Bacillota</taxon>
        <taxon>Bacilli</taxon>
        <taxon>Bacillales</taxon>
        <taxon>Bacillaceae</taxon>
        <taxon>Heyndrickxia</taxon>
    </lineage>
</organism>
<evidence type="ECO:0000313" key="2">
    <source>
        <dbReference type="Proteomes" id="UP001341444"/>
    </source>
</evidence>
<proteinExistence type="predicted"/>
<keyword evidence="2" id="KW-1185">Reference proteome</keyword>
<dbReference type="Proteomes" id="UP001341444">
    <property type="component" value="Unassembled WGS sequence"/>
</dbReference>
<evidence type="ECO:0000313" key="1">
    <source>
        <dbReference type="EMBL" id="MED1205579.1"/>
    </source>
</evidence>
<accession>A0ABU6MLL3</accession>
<comment type="caution">
    <text evidence="1">The sequence shown here is derived from an EMBL/GenBank/DDBJ whole genome shotgun (WGS) entry which is preliminary data.</text>
</comment>
<sequence>MSEMIQVKVEAKKIVLDWMSSNAFIQVNKSLLRKIGDTNTILLSETIRQYERWEQKGKLQDDGSFYWIQMDCEIETGYSRSTQQRAYKDMEKRGLLKTYNKQFNIKGKDRSVRFIKLFFPAIANLMFSDDTEIIESIRNKYADLKEKNQDSKNKSKEKSMIHFESSLDMTGMIQNESSGWVKMNHLDDSKWITNKKDSSIKKDKSIKKDIKNLSIQDEVKKLNIPSSIVEFLEKKIDRLILLHIAPLEIQILFQEYASKTGHAEFLSVLNDVLKVNHYEYGFKAYMTASLKNYLTNRSKKESMDDSKASKPIRTEKSTIIDDLEKGVSEKSFEWTDEGRLKAARLKARHQPHNLTDEDRKILIQAGEKIS</sequence>
<protein>
    <submittedName>
        <fullName evidence="1">Uncharacterized protein</fullName>
    </submittedName>
</protein>
<dbReference type="EMBL" id="JARMAB010000038">
    <property type="protein sequence ID" value="MED1205579.1"/>
    <property type="molecule type" value="Genomic_DNA"/>
</dbReference>